<sequence length="353" mass="38312">MAAIVEAIGLISGALGIVQFGLDNFSGSESDGSTVRVTVGLDFDGGLQNSGGDLPDIRLFNEVGGFLGITADPGKVSTGDYKDITVEHKDNAGSQATYTLFSANNDAICIAAASITWPNGDKYAWVGDWGRQCGGSWYYSHTYVGSTQYQPPCLWIDANNDQPQTGFQVHWPEFVNKGDSMIPSTPEDQAARIDYLCNAGPPFKLRTQPDTDPRDITYWTPQASRSSGLEERDAIATSYSPSKHAVSAKYRRSYPQTNGTTVHDMIKTSLVIGNSDSHTATDLCGSETSYGPDFVNVKTGKFCRMSDKTLWPICNGTDVTDNCFNVDSQQLIINGLAARSEPYKKVIDWTSSQ</sequence>
<dbReference type="Proteomes" id="UP000481858">
    <property type="component" value="Unassembled WGS sequence"/>
</dbReference>
<proteinExistence type="predicted"/>
<evidence type="ECO:0000313" key="1">
    <source>
        <dbReference type="EMBL" id="KAF2971962.1"/>
    </source>
</evidence>
<name>A0A7C8J1Z0_9PEZI</name>
<dbReference type="InParanoid" id="A0A7C8J1Z0"/>
<protein>
    <submittedName>
        <fullName evidence="1">Uncharacterized protein</fullName>
    </submittedName>
</protein>
<reference evidence="1 2" key="1">
    <citation type="submission" date="2019-12" db="EMBL/GenBank/DDBJ databases">
        <title>Draft genome sequence of the ascomycete Xylaria multiplex DSM 110363.</title>
        <authorList>
            <person name="Buettner E."/>
            <person name="Kellner H."/>
        </authorList>
    </citation>
    <scope>NUCLEOTIDE SEQUENCE [LARGE SCALE GENOMIC DNA]</scope>
    <source>
        <strain evidence="1 2">DSM 110363</strain>
    </source>
</reference>
<evidence type="ECO:0000313" key="2">
    <source>
        <dbReference type="Proteomes" id="UP000481858"/>
    </source>
</evidence>
<dbReference type="OrthoDB" id="5365129at2759"/>
<dbReference type="EMBL" id="WUBL01000009">
    <property type="protein sequence ID" value="KAF2971962.1"/>
    <property type="molecule type" value="Genomic_DNA"/>
</dbReference>
<dbReference type="AlphaFoldDB" id="A0A7C8J1Z0"/>
<comment type="caution">
    <text evidence="1">The sequence shown here is derived from an EMBL/GenBank/DDBJ whole genome shotgun (WGS) entry which is preliminary data.</text>
</comment>
<gene>
    <name evidence="1" type="ORF">GQX73_g1511</name>
</gene>
<accession>A0A7C8J1Z0</accession>
<keyword evidence="2" id="KW-1185">Reference proteome</keyword>
<organism evidence="1 2">
    <name type="scientific">Xylaria multiplex</name>
    <dbReference type="NCBI Taxonomy" id="323545"/>
    <lineage>
        <taxon>Eukaryota</taxon>
        <taxon>Fungi</taxon>
        <taxon>Dikarya</taxon>
        <taxon>Ascomycota</taxon>
        <taxon>Pezizomycotina</taxon>
        <taxon>Sordariomycetes</taxon>
        <taxon>Xylariomycetidae</taxon>
        <taxon>Xylariales</taxon>
        <taxon>Xylariaceae</taxon>
        <taxon>Xylaria</taxon>
    </lineage>
</organism>